<protein>
    <submittedName>
        <fullName evidence="2">Uncharacterized protein</fullName>
    </submittedName>
</protein>
<dbReference type="EMBL" id="KZ293465">
    <property type="protein sequence ID" value="PBK62524.1"/>
    <property type="molecule type" value="Genomic_DNA"/>
</dbReference>
<gene>
    <name evidence="2" type="ORF">ARMSODRAFT_1061253</name>
</gene>
<accession>A0A2H3B0T9</accession>
<name>A0A2H3B0T9_9AGAR</name>
<dbReference type="Proteomes" id="UP000218334">
    <property type="component" value="Unassembled WGS sequence"/>
</dbReference>
<organism evidence="2 3">
    <name type="scientific">Armillaria solidipes</name>
    <dbReference type="NCBI Taxonomy" id="1076256"/>
    <lineage>
        <taxon>Eukaryota</taxon>
        <taxon>Fungi</taxon>
        <taxon>Dikarya</taxon>
        <taxon>Basidiomycota</taxon>
        <taxon>Agaricomycotina</taxon>
        <taxon>Agaricomycetes</taxon>
        <taxon>Agaricomycetidae</taxon>
        <taxon>Agaricales</taxon>
        <taxon>Marasmiineae</taxon>
        <taxon>Physalacriaceae</taxon>
        <taxon>Armillaria</taxon>
    </lineage>
</organism>
<feature type="compositionally biased region" description="Acidic residues" evidence="1">
    <location>
        <begin position="94"/>
        <end position="108"/>
    </location>
</feature>
<evidence type="ECO:0000313" key="3">
    <source>
        <dbReference type="Proteomes" id="UP000218334"/>
    </source>
</evidence>
<dbReference type="AlphaFoldDB" id="A0A2H3B0T9"/>
<evidence type="ECO:0000313" key="2">
    <source>
        <dbReference type="EMBL" id="PBK62524.1"/>
    </source>
</evidence>
<sequence>MAEARNYWKVDGESLDDVKITLKKGRGNIVGISPVEDYIHRPPQLDDMNLYDWISLSECVSNKTTSSTSNKESCNDVIEFEDIDNDINNRGDLCDDEPDDEPGDDDVNSLDRFIVPSKHDGDSQIDTGSHQSKRKRTSKYHRYKFSWEHPLHESHHVRVCPVKDQKVPNFVGGMLPRKDKGDREYYCTSMLVLFKPWRTGADLKVDQDTTWDAVFENYSFSEAHTRIMANFNLRYECLDARDDYRA</sequence>
<reference evidence="3" key="1">
    <citation type="journal article" date="2017" name="Nat. Ecol. Evol.">
        <title>Genome expansion and lineage-specific genetic innovations in the forest pathogenic fungi Armillaria.</title>
        <authorList>
            <person name="Sipos G."/>
            <person name="Prasanna A.N."/>
            <person name="Walter M.C."/>
            <person name="O'Connor E."/>
            <person name="Balint B."/>
            <person name="Krizsan K."/>
            <person name="Kiss B."/>
            <person name="Hess J."/>
            <person name="Varga T."/>
            <person name="Slot J."/>
            <person name="Riley R."/>
            <person name="Boka B."/>
            <person name="Rigling D."/>
            <person name="Barry K."/>
            <person name="Lee J."/>
            <person name="Mihaltcheva S."/>
            <person name="LaButti K."/>
            <person name="Lipzen A."/>
            <person name="Waldron R."/>
            <person name="Moloney N.M."/>
            <person name="Sperisen C."/>
            <person name="Kredics L."/>
            <person name="Vagvoelgyi C."/>
            <person name="Patrignani A."/>
            <person name="Fitzpatrick D."/>
            <person name="Nagy I."/>
            <person name="Doyle S."/>
            <person name="Anderson J.B."/>
            <person name="Grigoriev I.V."/>
            <person name="Gueldener U."/>
            <person name="Muensterkoetter M."/>
            <person name="Nagy L.G."/>
        </authorList>
    </citation>
    <scope>NUCLEOTIDE SEQUENCE [LARGE SCALE GENOMIC DNA]</scope>
    <source>
        <strain evidence="3">28-4</strain>
    </source>
</reference>
<feature type="region of interest" description="Disordered" evidence="1">
    <location>
        <begin position="88"/>
        <end position="137"/>
    </location>
</feature>
<feature type="non-terminal residue" evidence="2">
    <location>
        <position position="246"/>
    </location>
</feature>
<proteinExistence type="predicted"/>
<keyword evidence="3" id="KW-1185">Reference proteome</keyword>
<evidence type="ECO:0000256" key="1">
    <source>
        <dbReference type="SAM" id="MobiDB-lite"/>
    </source>
</evidence>
<dbReference type="STRING" id="1076256.A0A2H3B0T9"/>